<dbReference type="GO" id="GO:0030246">
    <property type="term" value="F:carbohydrate binding"/>
    <property type="evidence" value="ECO:0007669"/>
    <property type="project" value="InterPro"/>
</dbReference>
<evidence type="ECO:0000256" key="4">
    <source>
        <dbReference type="ARBA" id="ARBA00022452"/>
    </source>
</evidence>
<keyword evidence="8" id="KW-0408">Iron</keyword>
<keyword evidence="3 14" id="KW-0813">Transport</keyword>
<keyword evidence="12" id="KW-0675">Receptor</keyword>
<reference evidence="20" key="1">
    <citation type="submission" date="2016-10" db="EMBL/GenBank/DDBJ databases">
        <authorList>
            <person name="Varghese N."/>
            <person name="Submissions S."/>
        </authorList>
    </citation>
    <scope>NUCLEOTIDE SEQUENCE [LARGE SCALE GENOMIC DNA]</scope>
    <source>
        <strain evidence="20">DSM 19110</strain>
    </source>
</reference>
<dbReference type="NCBIfam" id="TIGR01783">
    <property type="entry name" value="TonB-siderophor"/>
    <property type="match status" value="1"/>
</dbReference>
<evidence type="ECO:0000256" key="14">
    <source>
        <dbReference type="PROSITE-ProRule" id="PRU01360"/>
    </source>
</evidence>
<dbReference type="PANTHER" id="PTHR32552:SF68">
    <property type="entry name" value="FERRICHROME OUTER MEMBRANE TRANSPORTER_PHAGE RECEPTOR"/>
    <property type="match status" value="1"/>
</dbReference>
<keyword evidence="5" id="KW-0410">Iron transport</keyword>
<evidence type="ECO:0000256" key="16">
    <source>
        <dbReference type="SAM" id="SignalP"/>
    </source>
</evidence>
<dbReference type="EMBL" id="FNGY01000005">
    <property type="protein sequence ID" value="SDM81183.1"/>
    <property type="molecule type" value="Genomic_DNA"/>
</dbReference>
<keyword evidence="4 14" id="KW-1134">Transmembrane beta strand</keyword>
<keyword evidence="9" id="KW-0406">Ion transport</keyword>
<feature type="signal peptide" evidence="16">
    <location>
        <begin position="1"/>
        <end position="19"/>
    </location>
</feature>
<evidence type="ECO:0000256" key="1">
    <source>
        <dbReference type="ARBA" id="ARBA00004571"/>
    </source>
</evidence>
<dbReference type="SUPFAM" id="SSF49452">
    <property type="entry name" value="Starch-binding domain-like"/>
    <property type="match status" value="1"/>
</dbReference>
<evidence type="ECO:0000256" key="2">
    <source>
        <dbReference type="ARBA" id="ARBA00009810"/>
    </source>
</evidence>
<dbReference type="PROSITE" id="PS52016">
    <property type="entry name" value="TONB_DEPENDENT_REC_3"/>
    <property type="match status" value="1"/>
</dbReference>
<keyword evidence="10 15" id="KW-0798">TonB box</keyword>
<gene>
    <name evidence="19" type="ORF">SAMN05421820_105105</name>
</gene>
<evidence type="ECO:0000256" key="5">
    <source>
        <dbReference type="ARBA" id="ARBA00022496"/>
    </source>
</evidence>
<comment type="subcellular location">
    <subcellularLocation>
        <location evidence="1 14">Cell outer membrane</location>
        <topology evidence="1 14">Multi-pass membrane protein</topology>
    </subcellularLocation>
</comment>
<evidence type="ECO:0000256" key="15">
    <source>
        <dbReference type="RuleBase" id="RU003357"/>
    </source>
</evidence>
<dbReference type="GO" id="GO:0015891">
    <property type="term" value="P:siderophore transport"/>
    <property type="evidence" value="ECO:0007669"/>
    <property type="project" value="InterPro"/>
</dbReference>
<dbReference type="SUPFAM" id="SSF56935">
    <property type="entry name" value="Porins"/>
    <property type="match status" value="1"/>
</dbReference>
<evidence type="ECO:0000313" key="19">
    <source>
        <dbReference type="EMBL" id="SDM81183.1"/>
    </source>
</evidence>
<protein>
    <submittedName>
        <fullName evidence="19">Iron complex outermembrane recepter protein</fullName>
    </submittedName>
</protein>
<dbReference type="InterPro" id="IPR000531">
    <property type="entry name" value="Beta-barrel_TonB"/>
</dbReference>
<evidence type="ECO:0000256" key="12">
    <source>
        <dbReference type="ARBA" id="ARBA00023170"/>
    </source>
</evidence>
<comment type="similarity">
    <text evidence="2 14 15">Belongs to the TonB-dependent receptor family.</text>
</comment>
<feature type="chain" id="PRO_5010346907" evidence="16">
    <location>
        <begin position="20"/>
        <end position="797"/>
    </location>
</feature>
<dbReference type="InterPro" id="IPR037066">
    <property type="entry name" value="Plug_dom_sf"/>
</dbReference>
<dbReference type="GO" id="GO:0015344">
    <property type="term" value="F:siderophore uptake transmembrane transporter activity"/>
    <property type="evidence" value="ECO:0007669"/>
    <property type="project" value="TreeGrafter"/>
</dbReference>
<evidence type="ECO:0000259" key="18">
    <source>
        <dbReference type="Pfam" id="PF07715"/>
    </source>
</evidence>
<evidence type="ECO:0000256" key="8">
    <source>
        <dbReference type="ARBA" id="ARBA00023004"/>
    </source>
</evidence>
<dbReference type="InterPro" id="IPR010105">
    <property type="entry name" value="TonB_sidphr_rcpt"/>
</dbReference>
<keyword evidence="6 14" id="KW-0812">Transmembrane</keyword>
<dbReference type="Gene3D" id="2.170.130.10">
    <property type="entry name" value="TonB-dependent receptor, plug domain"/>
    <property type="match status" value="1"/>
</dbReference>
<evidence type="ECO:0000256" key="6">
    <source>
        <dbReference type="ARBA" id="ARBA00022692"/>
    </source>
</evidence>
<keyword evidence="11 14" id="KW-0472">Membrane</keyword>
<sequence length="797" mass="88541">MYKLLLSLNLLFFSMTLSAQQFSTVKGKITTSDGQAAAYISVGLKNKGQGNLSDQSGNYSIPRVKPGSYVLRATAVGSNPIEKTIKVLPGEDLTVDFIITENSGQLKEININSNKTNKYATKKSTYVSKMPLRNLENPQVYSSISKELMADQLSFSIDDATRNAPGLQKMWEATGRGGDGGSYYNLRGFITQSKLRNGIAGNVTSRIDAANLERIEVIKGPSATLFGSTLTSYGGLINRVTKKPYDQIGGEITYAAGSYDFNRLSVDFNTPLDTAKTTLFRVNAAYNYEGSFQDRGFDKSFVLAPSLSYKASDRLSFLFDAEIYSGKNTGKQIFFFPWQQSVAALGVDRADKLNVDYKKSYFSDDLTQQSRSTNLFGSMEYKFSDSWTSQTNITNTNSYSNGFSPYFYLMPGNILSREDQSTRNSKMNVLEIQQNFNADFNIGGHRNRFVVGLDFLRINSDQHFLSKKYDEISTGITSGPVYDSFNRNNMEATYALGFTPYPDIYKTNTYSAYVSDVFNITDQFMALAAIRVDRFEHKGSFNDKGEKASDPYKQTQFSPKFGLVYQLLKDQLSLFANYQNGFNNVPGTNFESKALKPEEANQIEGGIKMDLFNGKLSGTLSYYDIKVKDIVRPYRGGTDNANLKIQDGTQENKGFELELVASPAKGLNIIAGFSYNDSKLTKAGDPDVEGLRPGTAASPYAANLWINYHLPDNFLKGLGFGFGGNYASDNKVLNSKSAGAFILPAFTVLNASTFYDHPKFRIGLKVDNITDKKYWVGYTTVNPQRLRSVVGSLTYKF</sequence>
<dbReference type="AlphaFoldDB" id="A0A1G9WA82"/>
<keyword evidence="20" id="KW-1185">Reference proteome</keyword>
<dbReference type="GO" id="GO:0009279">
    <property type="term" value="C:cell outer membrane"/>
    <property type="evidence" value="ECO:0007669"/>
    <property type="project" value="UniProtKB-SubCell"/>
</dbReference>
<dbReference type="STRING" id="430522.BFS30_13960"/>
<dbReference type="InterPro" id="IPR013784">
    <property type="entry name" value="Carb-bd-like_fold"/>
</dbReference>
<organism evidence="19 20">
    <name type="scientific">Pedobacter steynii</name>
    <dbReference type="NCBI Taxonomy" id="430522"/>
    <lineage>
        <taxon>Bacteria</taxon>
        <taxon>Pseudomonadati</taxon>
        <taxon>Bacteroidota</taxon>
        <taxon>Sphingobacteriia</taxon>
        <taxon>Sphingobacteriales</taxon>
        <taxon>Sphingobacteriaceae</taxon>
        <taxon>Pedobacter</taxon>
    </lineage>
</organism>
<evidence type="ECO:0000256" key="9">
    <source>
        <dbReference type="ARBA" id="ARBA00023065"/>
    </source>
</evidence>
<feature type="domain" description="TonB-dependent receptor-like beta-barrel" evidence="17">
    <location>
        <begin position="354"/>
        <end position="769"/>
    </location>
</feature>
<dbReference type="InterPro" id="IPR036942">
    <property type="entry name" value="Beta-barrel_TonB_sf"/>
</dbReference>
<evidence type="ECO:0000259" key="17">
    <source>
        <dbReference type="Pfam" id="PF00593"/>
    </source>
</evidence>
<evidence type="ECO:0000313" key="20">
    <source>
        <dbReference type="Proteomes" id="UP000183200"/>
    </source>
</evidence>
<evidence type="ECO:0000256" key="3">
    <source>
        <dbReference type="ARBA" id="ARBA00022448"/>
    </source>
</evidence>
<dbReference type="InterPro" id="IPR012910">
    <property type="entry name" value="Plug_dom"/>
</dbReference>
<evidence type="ECO:0000256" key="11">
    <source>
        <dbReference type="ARBA" id="ARBA00023136"/>
    </source>
</evidence>
<dbReference type="Gene3D" id="2.60.40.1120">
    <property type="entry name" value="Carboxypeptidase-like, regulatory domain"/>
    <property type="match status" value="1"/>
</dbReference>
<keyword evidence="7 16" id="KW-0732">Signal</keyword>
<dbReference type="Pfam" id="PF00593">
    <property type="entry name" value="TonB_dep_Rec_b-barrel"/>
    <property type="match status" value="1"/>
</dbReference>
<keyword evidence="13 14" id="KW-0998">Cell outer membrane</keyword>
<dbReference type="Pfam" id="PF13715">
    <property type="entry name" value="CarbopepD_reg_2"/>
    <property type="match status" value="1"/>
</dbReference>
<dbReference type="Pfam" id="PF07715">
    <property type="entry name" value="Plug"/>
    <property type="match status" value="1"/>
</dbReference>
<dbReference type="InterPro" id="IPR039426">
    <property type="entry name" value="TonB-dep_rcpt-like"/>
</dbReference>
<dbReference type="GO" id="GO:0038023">
    <property type="term" value="F:signaling receptor activity"/>
    <property type="evidence" value="ECO:0007669"/>
    <property type="project" value="InterPro"/>
</dbReference>
<accession>A0A1G9WA82</accession>
<feature type="domain" description="TonB-dependent receptor plug" evidence="18">
    <location>
        <begin position="135"/>
        <end position="228"/>
    </location>
</feature>
<evidence type="ECO:0000256" key="7">
    <source>
        <dbReference type="ARBA" id="ARBA00022729"/>
    </source>
</evidence>
<evidence type="ECO:0000256" key="10">
    <source>
        <dbReference type="ARBA" id="ARBA00023077"/>
    </source>
</evidence>
<dbReference type="Proteomes" id="UP000183200">
    <property type="component" value="Unassembled WGS sequence"/>
</dbReference>
<dbReference type="OrthoDB" id="9775095at2"/>
<name>A0A1G9WA82_9SPHI</name>
<dbReference type="RefSeq" id="WP_074608171.1">
    <property type="nucleotide sequence ID" value="NZ_FNGY01000005.1"/>
</dbReference>
<proteinExistence type="inferred from homology"/>
<dbReference type="PANTHER" id="PTHR32552">
    <property type="entry name" value="FERRICHROME IRON RECEPTOR-RELATED"/>
    <property type="match status" value="1"/>
</dbReference>
<evidence type="ECO:0000256" key="13">
    <source>
        <dbReference type="ARBA" id="ARBA00023237"/>
    </source>
</evidence>
<dbReference type="CDD" id="cd01347">
    <property type="entry name" value="ligand_gated_channel"/>
    <property type="match status" value="1"/>
</dbReference>
<dbReference type="Gene3D" id="2.40.170.20">
    <property type="entry name" value="TonB-dependent receptor, beta-barrel domain"/>
    <property type="match status" value="1"/>
</dbReference>